<protein>
    <recommendedName>
        <fullName evidence="5 14">Dol-P-Glc:Glc(2)Man(9)GlcNAc(2)-PP-Dol alpha-1,2-glucosyltransferase</fullName>
        <ecNumber evidence="4 14">2.4.1.256</ecNumber>
    </recommendedName>
</protein>
<keyword evidence="11 14" id="KW-0472">Membrane</keyword>
<keyword evidence="16" id="KW-1185">Reference proteome</keyword>
<dbReference type="FunCoup" id="G8YR70">
    <property type="interactions" value="1093"/>
</dbReference>
<dbReference type="eggNOG" id="KOG2642">
    <property type="taxonomic scope" value="Eukaryota"/>
</dbReference>
<feature type="transmembrane region" description="Helical" evidence="14">
    <location>
        <begin position="127"/>
        <end position="146"/>
    </location>
</feature>
<evidence type="ECO:0000313" key="15">
    <source>
        <dbReference type="EMBL" id="CCE78057.1"/>
    </source>
</evidence>
<evidence type="ECO:0000256" key="4">
    <source>
        <dbReference type="ARBA" id="ARBA00011967"/>
    </source>
</evidence>
<dbReference type="PANTHER" id="PTHR12989:SF10">
    <property type="entry name" value="DOL-P-GLC:GLC(2)MAN(9)GLCNAC(2)-PP-DOL ALPHA-1,2-GLUCOSYLTRANSFERASE-RELATED"/>
    <property type="match status" value="1"/>
</dbReference>
<evidence type="ECO:0000256" key="5">
    <source>
        <dbReference type="ARBA" id="ARBA00018512"/>
    </source>
</evidence>
<keyword evidence="8 14" id="KW-0812">Transmembrane</keyword>
<evidence type="ECO:0000256" key="2">
    <source>
        <dbReference type="ARBA" id="ARBA00004922"/>
    </source>
</evidence>
<evidence type="ECO:0000256" key="13">
    <source>
        <dbReference type="ARBA" id="ARBA00048064"/>
    </source>
</evidence>
<name>G8YR70_PICSO</name>
<evidence type="ECO:0000313" key="16">
    <source>
        <dbReference type="Proteomes" id="UP000005222"/>
    </source>
</evidence>
<reference evidence="15 16" key="1">
    <citation type="journal article" date="2012" name="G3 (Bethesda)">
        <title>Pichia sorbitophila, an interspecies yeast hybrid reveals early steps of genome resolution following polyploidization.</title>
        <authorList>
            <person name="Leh Louis V."/>
            <person name="Despons L."/>
            <person name="Friedrich A."/>
            <person name="Martin T."/>
            <person name="Durrens P."/>
            <person name="Casaregola S."/>
            <person name="Neuveglise C."/>
            <person name="Fairhead C."/>
            <person name="Marck C."/>
            <person name="Cruz J.A."/>
            <person name="Straub M.L."/>
            <person name="Kugler V."/>
            <person name="Sacerdot C."/>
            <person name="Uzunov Z."/>
            <person name="Thierry A."/>
            <person name="Weiss S."/>
            <person name="Bleykasten C."/>
            <person name="De Montigny J."/>
            <person name="Jacques N."/>
            <person name="Jung P."/>
            <person name="Lemaire M."/>
            <person name="Mallet S."/>
            <person name="Morel G."/>
            <person name="Richard G.F."/>
            <person name="Sarkar A."/>
            <person name="Savel G."/>
            <person name="Schacherer J."/>
            <person name="Seret M.L."/>
            <person name="Talla E."/>
            <person name="Samson G."/>
            <person name="Jubin C."/>
            <person name="Poulain J."/>
            <person name="Vacherie B."/>
            <person name="Barbe V."/>
            <person name="Pelletier E."/>
            <person name="Sherman D.J."/>
            <person name="Westhof E."/>
            <person name="Weissenbach J."/>
            <person name="Baret P.V."/>
            <person name="Wincker P."/>
            <person name="Gaillardin C."/>
            <person name="Dujon B."/>
            <person name="Souciet J.L."/>
        </authorList>
    </citation>
    <scope>NUCLEOTIDE SEQUENCE [LARGE SCALE GENOMIC DNA]</scope>
    <source>
        <strain evidence="16">ATCC MYA-4447 / BCRC 22081 / CBS 7064 / NBRC 10061 / NRRL Y-12695</strain>
    </source>
</reference>
<feature type="transmembrane region" description="Helical" evidence="14">
    <location>
        <begin position="97"/>
        <end position="115"/>
    </location>
</feature>
<dbReference type="STRING" id="559304.G8YR70"/>
<sequence length="499" mass="57804">MNFKYVRSFERSRISVEFTRANTFNSYRILEEPIAVMGLKGFLPLCLFICSSAFIFSVVQNNVTSPFIDEIFHLRQCQKYCQYKFQEWDNKITTPPGLYAIAFIWANLMKCFGTAGAKLDEVCQQYWVLRSVNLLGGTLVIPWIAWQLQKNSALFRQNYWPVNIAAIPLLFPYYFIFYTDVWSTILSISCVLVALTRTSRPLLLSTASAFVGLVSLTLRQTNILWAGFAMCLIIEKEEAKEGRNNGRGINLIQFALSALKQWKICCPFAIILALFAVFIKANGGITLGDSENHVITIHLAQVLYSSLFIASLTWPTWLSTDHLKNYLKYTITGNQFKNLIGTMASFYLIKYIIDHYSIAHPFLLADNRHITFYLWKRVFSIKNSFYLMVPVYHFSIWTIITTLLNSKGLTPVTVFVYLAVSCLGLIPSPLFEPRYYIIPLVIFRIFACPTDKKLLGFTFQRHLLEFIWQMYINFILMALFLLREFEWESEPGKIQRIIW</sequence>
<dbReference type="UniPathway" id="UPA00378"/>
<dbReference type="OrthoDB" id="4769at2759"/>
<evidence type="ECO:0000256" key="1">
    <source>
        <dbReference type="ARBA" id="ARBA00004477"/>
    </source>
</evidence>
<evidence type="ECO:0000256" key="3">
    <source>
        <dbReference type="ARBA" id="ARBA00010600"/>
    </source>
</evidence>
<gene>
    <name evidence="15" type="primary">Piso0_000670</name>
    <name evidence="15" type="ORF">GNLVRS01_PISO0C01476g</name>
</gene>
<dbReference type="HOGENOM" id="CLU_017053_1_0_1"/>
<feature type="transmembrane region" description="Helical" evidence="14">
    <location>
        <begin position="261"/>
        <end position="281"/>
    </location>
</feature>
<keyword evidence="7" id="KW-0808">Transferase</keyword>
<dbReference type="PANTHER" id="PTHR12989">
    <property type="entry name" value="ALPHA-1,2-GLUCOSYLTRANSFERASE ALG10"/>
    <property type="match status" value="1"/>
</dbReference>
<dbReference type="GO" id="GO:0005789">
    <property type="term" value="C:endoplasmic reticulum membrane"/>
    <property type="evidence" value="ECO:0007669"/>
    <property type="project" value="UniProtKB-SubCell"/>
</dbReference>
<comment type="pathway">
    <text evidence="2">Protein modification; protein glycosylation.</text>
</comment>
<feature type="transmembrane region" description="Helical" evidence="14">
    <location>
        <begin position="293"/>
        <end position="314"/>
    </location>
</feature>
<dbReference type="EMBL" id="FO082057">
    <property type="protein sequence ID" value="CCE78057.1"/>
    <property type="molecule type" value="Genomic_DNA"/>
</dbReference>
<evidence type="ECO:0000256" key="9">
    <source>
        <dbReference type="ARBA" id="ARBA00022824"/>
    </source>
</evidence>
<keyword evidence="6 14" id="KW-0328">Glycosyltransferase</keyword>
<organism evidence="15 16">
    <name type="scientific">Pichia sorbitophila (strain ATCC MYA-4447 / BCRC 22081 / CBS 7064 / NBRC 10061 / NRRL Y-12695)</name>
    <name type="common">Hybrid yeast</name>
    <dbReference type="NCBI Taxonomy" id="559304"/>
    <lineage>
        <taxon>Eukaryota</taxon>
        <taxon>Fungi</taxon>
        <taxon>Dikarya</taxon>
        <taxon>Ascomycota</taxon>
        <taxon>Saccharomycotina</taxon>
        <taxon>Pichiomycetes</taxon>
        <taxon>Debaryomycetaceae</taxon>
        <taxon>Millerozyma</taxon>
    </lineage>
</organism>
<evidence type="ECO:0000256" key="10">
    <source>
        <dbReference type="ARBA" id="ARBA00022989"/>
    </source>
</evidence>
<evidence type="ECO:0000256" key="8">
    <source>
        <dbReference type="ARBA" id="ARBA00022692"/>
    </source>
</evidence>
<dbReference type="PIRSF" id="PIRSF028810">
    <property type="entry name" value="Alpha1_2_glucosyltferase_Alg10"/>
    <property type="match status" value="1"/>
</dbReference>
<comment type="similarity">
    <text evidence="3 14">Belongs to the ALG10 glucosyltransferase family.</text>
</comment>
<keyword evidence="10 14" id="KW-1133">Transmembrane helix</keyword>
<dbReference type="AlphaFoldDB" id="G8YR70"/>
<evidence type="ECO:0000256" key="7">
    <source>
        <dbReference type="ARBA" id="ARBA00022679"/>
    </source>
</evidence>
<evidence type="ECO:0000256" key="6">
    <source>
        <dbReference type="ARBA" id="ARBA00022676"/>
    </source>
</evidence>
<evidence type="ECO:0000256" key="12">
    <source>
        <dbReference type="ARBA" id="ARBA00044727"/>
    </source>
</evidence>
<feature type="transmembrane region" description="Helical" evidence="14">
    <location>
        <begin position="34"/>
        <end position="59"/>
    </location>
</feature>
<dbReference type="GO" id="GO:0106073">
    <property type="term" value="F:dolichyl pyrophosphate Glc2Man9GlcNAc2 alpha-1,2-glucosyltransferase activity"/>
    <property type="evidence" value="ECO:0007669"/>
    <property type="project" value="UniProtKB-UniRule"/>
</dbReference>
<feature type="transmembrane region" description="Helical" evidence="14">
    <location>
        <begin position="385"/>
        <end position="404"/>
    </location>
</feature>
<dbReference type="Proteomes" id="UP000005222">
    <property type="component" value="Chromosome C"/>
</dbReference>
<dbReference type="InterPro" id="IPR016900">
    <property type="entry name" value="Alg10"/>
</dbReference>
<feature type="transmembrane region" description="Helical" evidence="14">
    <location>
        <begin position="166"/>
        <end position="195"/>
    </location>
</feature>
<accession>G8YR70</accession>
<proteinExistence type="inferred from homology"/>
<feature type="transmembrane region" description="Helical" evidence="14">
    <location>
        <begin position="409"/>
        <end position="427"/>
    </location>
</feature>
<evidence type="ECO:0000256" key="14">
    <source>
        <dbReference type="PIRNR" id="PIRNR028810"/>
    </source>
</evidence>
<dbReference type="OMA" id="FPINWNT"/>
<keyword evidence="9" id="KW-0256">Endoplasmic reticulum</keyword>
<comment type="subcellular location">
    <subcellularLocation>
        <location evidence="1">Endoplasmic reticulum membrane</location>
        <topology evidence="1">Multi-pass membrane protein</topology>
    </subcellularLocation>
</comment>
<comment type="catalytic activity">
    <reaction evidence="13">
        <text>an alpha-D-Glc-(1-&gt;3)-alpha-D-Glc-(1-&gt;3)-alpha-D-Man-(1-&gt;2)-alpha-D-Man-(1-&gt;2)-alpha-D-Man-(1-&gt;3)-[alpha-D-Man-(1-&gt;2)-alpha-D-Man-(1-&gt;3)-[alpha-D-Man-(1-&gt;2)-alpha-D-Man-(1-&gt;6)]-alpha-D-Man-(1-&gt;6)]-beta-D-Man-(1-&gt;4)-beta-D-GlcNAc-(1-&gt;4)-alpha-D-GlcNAc-diphospho-di-trans,poly-cis-dolichol + a di-trans,poly-cis-dolichyl beta-D-glucosyl phosphate = a alpha-D-Glc-(1-&gt;2)-alpha-D-Glc-(1-&gt;3)-alpha-D-Glc-(1-&gt;3)-alpha-D-Man-(1-&gt;2)-alpha-D-Man-(1-&gt;2)-alpha-D-Man-(1-&gt;3)-[alpha-D-Man-(1-&gt;2)-alpha-D-Man-(1-&gt;3)-[alpha-D-Man-(1-&gt;2)-alpha-D-Man-(1-&gt;6)]-alpha-D-Man-(1-&gt;6)]-beta-D-Man-(1-&gt;4)-beta-D-GlcNAc-(1-&gt;4)-alpha-D-GlcNAc-diphospho-di-trans,poly-cis-dolichol + a di-trans,poly-cis-dolichyl phosphate + H(+)</text>
        <dbReference type="Rhea" id="RHEA:29543"/>
        <dbReference type="Rhea" id="RHEA-COMP:19498"/>
        <dbReference type="Rhea" id="RHEA-COMP:19502"/>
        <dbReference type="Rhea" id="RHEA-COMP:19512"/>
        <dbReference type="Rhea" id="RHEA-COMP:19522"/>
        <dbReference type="ChEBI" id="CHEBI:15378"/>
        <dbReference type="ChEBI" id="CHEBI:57525"/>
        <dbReference type="ChEBI" id="CHEBI:57683"/>
        <dbReference type="ChEBI" id="CHEBI:132522"/>
        <dbReference type="ChEBI" id="CHEBI:132523"/>
        <dbReference type="EC" id="2.4.1.256"/>
    </reaction>
    <physiologicalReaction direction="left-to-right" evidence="13">
        <dbReference type="Rhea" id="RHEA:29544"/>
    </physiologicalReaction>
</comment>
<evidence type="ECO:0000256" key="11">
    <source>
        <dbReference type="ARBA" id="ARBA00023136"/>
    </source>
</evidence>
<dbReference type="EC" id="2.4.1.256" evidence="4 14"/>
<dbReference type="Pfam" id="PF04922">
    <property type="entry name" value="DIE2_ALG10"/>
    <property type="match status" value="1"/>
</dbReference>
<feature type="transmembrane region" description="Helical" evidence="14">
    <location>
        <begin position="462"/>
        <end position="482"/>
    </location>
</feature>
<dbReference type="InParanoid" id="G8YR70"/>
<comment type="function">
    <text evidence="12">Dol-P-Glc:Glc(2)Man(9)GlcNAc(2)-PP-Dol alpha-1,2-glucosyltransferase that operates in the biosynthetic pathway of dolichol-linked oligosaccharides, the glycan precursors employed in protein asparagine (N)-glycosylation. The assembly of dolichol-linked oligosaccharides begins on the cytosolic side of the endoplasmic reticulum membrane and finishes in its lumen. The sequential addition of sugars to dolichol pyrophosphate produces dolichol-linked oligosaccharides containing fourteen sugars, including two GlcNAcs, nine mannoses and three glucoses. Once assembled, the oligosaccharide is transferred from the lipid to nascent proteins by oligosaccharyltransferases. In the lumen of the endoplasmic reticulum, adds the third and last glucose residue from dolichyl phosphate glucose (Dol-P-Glc) onto the lipid-linked oligosaccharide intermediate Glc(2)Man(9)GlcNAc(2)-PP-Dol to produce Glc(3)Man(9)GlcNAc(2)-PP-Dol.</text>
</comment>
<comment type="caution">
    <text evidence="14">Lacks conserved residue(s) required for the propagation of feature annotation.</text>
</comment>
<dbReference type="GO" id="GO:0006488">
    <property type="term" value="P:dolichol-linked oligosaccharide biosynthetic process"/>
    <property type="evidence" value="ECO:0007669"/>
    <property type="project" value="UniProtKB-UniRule"/>
</dbReference>